<keyword evidence="2" id="KW-1133">Transmembrane helix</keyword>
<sequence>MIRLIERLTAAGFGIIVALYIIWLAVVDIASGTSNDGGAMAGGAMALALLCFCLYKAAIYVIALHRGPRTAHAMVWRYAQVHGTDSDGDPTTDTIHTLRLDDGEIIHVSDIRIESLRDGMTMRQFTTPGEHVIITWYEKPFICTSVILDPERPVRATAEERHRILNPNWMPGTTATTTSTTSTASAAGNGTNSPDDGSWIDTDNLAPSDGPKPTIKDLAPTAFRTLNYVLTTITGVLIVALAFVSSRLGQYGIQSVIKGLLIGLILAWFALWVFIHMVVKQVLMHRAVTDPNFRARDGHESMYLPQEQVDSELQRSLIHHLLGVIALSLLPAFALSQSVGALIEGPQTVPVTYQGVERRVEEGDDSVNVYADFQFHTENDKTITITTDWDERATIEQQVGEESGRHLLLTYWTDNGSVPTFDNAKPDPKYE</sequence>
<feature type="transmembrane region" description="Helical" evidence="2">
    <location>
        <begin position="225"/>
        <end position="244"/>
    </location>
</feature>
<reference evidence="3 4" key="1">
    <citation type="journal article" date="2019" name="Syst. Appl. Microbiol.">
        <title>Characterization of Bifidobacterium species in feaces of the Egyptian fruit bat: Description of B. vespertilionis sp. nov. and B. rousetti sp. nov.</title>
        <authorList>
            <person name="Modesto M."/>
            <person name="Satti M."/>
            <person name="Watanabe K."/>
            <person name="Puglisi E."/>
            <person name="Morelli L."/>
            <person name="Huang C.-H."/>
            <person name="Liou J.-S."/>
            <person name="Miyashita M."/>
            <person name="Tamura T."/>
            <person name="Saito S."/>
            <person name="Mori K."/>
            <person name="Huang L."/>
            <person name="Sciavilla P."/>
            <person name="Sandri C."/>
            <person name="Spiezio C."/>
            <person name="Vitali F."/>
            <person name="Cavalieri D."/>
            <person name="Perpetuini G."/>
            <person name="Tofalo R."/>
            <person name="Bonetti A."/>
            <person name="Arita M."/>
            <person name="Mattarelli P."/>
        </authorList>
    </citation>
    <scope>NUCLEOTIDE SEQUENCE [LARGE SCALE GENOMIC DNA]</scope>
    <source>
        <strain evidence="3 4">RST7</strain>
    </source>
</reference>
<feature type="compositionally biased region" description="Low complexity" evidence="1">
    <location>
        <begin position="172"/>
        <end position="193"/>
    </location>
</feature>
<evidence type="ECO:0000256" key="2">
    <source>
        <dbReference type="SAM" id="Phobius"/>
    </source>
</evidence>
<evidence type="ECO:0000256" key="1">
    <source>
        <dbReference type="SAM" id="MobiDB-lite"/>
    </source>
</evidence>
<dbReference type="OrthoDB" id="3230550at2"/>
<name>A0A5N0A0E8_9BIFI</name>
<evidence type="ECO:0000313" key="4">
    <source>
        <dbReference type="Proteomes" id="UP000412028"/>
    </source>
</evidence>
<protein>
    <submittedName>
        <fullName evidence="3">Uncharacterized protein</fullName>
    </submittedName>
</protein>
<gene>
    <name evidence="3" type="ORF">EMO89_08860</name>
</gene>
<comment type="caution">
    <text evidence="3">The sequence shown here is derived from an EMBL/GenBank/DDBJ whole genome shotgun (WGS) entry which is preliminary data.</text>
</comment>
<proteinExistence type="predicted"/>
<dbReference type="EMBL" id="RZUI01000012">
    <property type="protein sequence ID" value="KAA8828715.1"/>
    <property type="molecule type" value="Genomic_DNA"/>
</dbReference>
<feature type="transmembrane region" description="Helical" evidence="2">
    <location>
        <begin position="7"/>
        <end position="27"/>
    </location>
</feature>
<keyword evidence="2" id="KW-0812">Transmembrane</keyword>
<dbReference type="Proteomes" id="UP000412028">
    <property type="component" value="Unassembled WGS sequence"/>
</dbReference>
<feature type="transmembrane region" description="Helical" evidence="2">
    <location>
        <begin position="39"/>
        <end position="64"/>
    </location>
</feature>
<feature type="transmembrane region" description="Helical" evidence="2">
    <location>
        <begin position="256"/>
        <end position="279"/>
    </location>
</feature>
<dbReference type="RefSeq" id="WP_150381761.1">
    <property type="nucleotide sequence ID" value="NZ_RZUI01000012.1"/>
</dbReference>
<organism evidence="3 4">
    <name type="scientific">Bifidobacterium tissieri</name>
    <dbReference type="NCBI Taxonomy" id="1630162"/>
    <lineage>
        <taxon>Bacteria</taxon>
        <taxon>Bacillati</taxon>
        <taxon>Actinomycetota</taxon>
        <taxon>Actinomycetes</taxon>
        <taxon>Bifidobacteriales</taxon>
        <taxon>Bifidobacteriaceae</taxon>
        <taxon>Bifidobacterium</taxon>
    </lineage>
</organism>
<keyword evidence="2" id="KW-0472">Membrane</keyword>
<evidence type="ECO:0000313" key="3">
    <source>
        <dbReference type="EMBL" id="KAA8828715.1"/>
    </source>
</evidence>
<accession>A0A5N0A0E8</accession>
<feature type="region of interest" description="Disordered" evidence="1">
    <location>
        <begin position="167"/>
        <end position="213"/>
    </location>
</feature>
<dbReference type="AlphaFoldDB" id="A0A5N0A0E8"/>